<dbReference type="InterPro" id="IPR023827">
    <property type="entry name" value="Peptidase_S8_Asp-AS"/>
</dbReference>
<protein>
    <submittedName>
        <fullName evidence="9">S8 family serine peptidase</fullName>
    </submittedName>
</protein>
<dbReference type="Pfam" id="PF00082">
    <property type="entry name" value="Peptidase_S8"/>
    <property type="match status" value="1"/>
</dbReference>
<feature type="active site" description="Charge relay system" evidence="5">
    <location>
        <position position="268"/>
    </location>
</feature>
<keyword evidence="4 5" id="KW-0720">Serine protease</keyword>
<dbReference type="GO" id="GO:0006508">
    <property type="term" value="P:proteolysis"/>
    <property type="evidence" value="ECO:0007669"/>
    <property type="project" value="UniProtKB-KW"/>
</dbReference>
<dbReference type="AlphaFoldDB" id="A0A9X3S0T4"/>
<evidence type="ECO:0000256" key="3">
    <source>
        <dbReference type="ARBA" id="ARBA00022801"/>
    </source>
</evidence>
<dbReference type="PRINTS" id="PR00723">
    <property type="entry name" value="SUBTILISIN"/>
</dbReference>
<dbReference type="InterPro" id="IPR050131">
    <property type="entry name" value="Peptidase_S8_subtilisin-like"/>
</dbReference>
<dbReference type="SUPFAM" id="SSF52743">
    <property type="entry name" value="Subtilisin-like"/>
    <property type="match status" value="1"/>
</dbReference>
<dbReference type="PANTHER" id="PTHR43806:SF11">
    <property type="entry name" value="CEREVISIN-RELATED"/>
    <property type="match status" value="1"/>
</dbReference>
<sequence>MPSRSPLLSTLLCATALAAAMAPVAMAGETARGVNAGGASAASAGAAAGGTGAAAGGTGAAANGVAGGAGAAAGGTGAAEASGGGAGASSTAAALAGISGGVVLPSEATRERYRARQVVVRYGGAHASSAGAVPKTRVLRVPRGLTVAQYAQKLRTRPGVLSATANYVAHISGWVPPDPGSAGIPAGWSQLQWNFMPETGVDAPDAWQHLLDVGRPGGAGVTVAVVDTGIAYANRGRFKRSPDFSQYRFVRGWDFVGGDPYPNDDNGHGTHVAGTIAEGTGNNIALTGLAFGAKLMPVKVLDRDGEGDSARIAQGIRYAADHGAKIINLSFEFPTDITRSQIPNILDAIRHAKAKGVLVVGASGNAAAAAVAYPARSGDVLSVGATTQHGCQADYSNEGTDLDIVAPGGGVDNALDDDPNCRPSEPAGMDIFQMTFTHTNGYRRFGLPTGFIGTSMAAPHVAATAALVVASGILGPDPTPDAIERRLEQTARDLGPPGKDPHYGAGLLNAAAATDPAIPVT</sequence>
<dbReference type="Gene3D" id="3.40.50.200">
    <property type="entry name" value="Peptidase S8/S53 domain"/>
    <property type="match status" value="1"/>
</dbReference>
<keyword evidence="7" id="KW-0732">Signal</keyword>
<dbReference type="PROSITE" id="PS51892">
    <property type="entry name" value="SUBTILASE"/>
    <property type="match status" value="1"/>
</dbReference>
<feature type="signal peptide" evidence="7">
    <location>
        <begin position="1"/>
        <end position="27"/>
    </location>
</feature>
<evidence type="ECO:0000256" key="5">
    <source>
        <dbReference type="PROSITE-ProRule" id="PRU01240"/>
    </source>
</evidence>
<name>A0A9X3S0T4_9ACTN</name>
<dbReference type="EMBL" id="JAPDOD010000002">
    <property type="protein sequence ID" value="MDA0159481.1"/>
    <property type="molecule type" value="Genomic_DNA"/>
</dbReference>
<evidence type="ECO:0000313" key="10">
    <source>
        <dbReference type="Proteomes" id="UP001149140"/>
    </source>
</evidence>
<comment type="caution">
    <text evidence="9">The sequence shown here is derived from an EMBL/GenBank/DDBJ whole genome shotgun (WGS) entry which is preliminary data.</text>
</comment>
<dbReference type="InterPro" id="IPR023828">
    <property type="entry name" value="Peptidase_S8_Ser-AS"/>
</dbReference>
<evidence type="ECO:0000259" key="8">
    <source>
        <dbReference type="Pfam" id="PF00082"/>
    </source>
</evidence>
<dbReference type="PROSITE" id="PS00138">
    <property type="entry name" value="SUBTILASE_SER"/>
    <property type="match status" value="1"/>
</dbReference>
<dbReference type="PROSITE" id="PS00136">
    <property type="entry name" value="SUBTILASE_ASP"/>
    <property type="match status" value="1"/>
</dbReference>
<dbReference type="Proteomes" id="UP001149140">
    <property type="component" value="Unassembled WGS sequence"/>
</dbReference>
<keyword evidence="2 5" id="KW-0645">Protease</keyword>
<evidence type="ECO:0000256" key="6">
    <source>
        <dbReference type="RuleBase" id="RU003355"/>
    </source>
</evidence>
<keyword evidence="10" id="KW-1185">Reference proteome</keyword>
<proteinExistence type="inferred from homology"/>
<organism evidence="9 10">
    <name type="scientific">Solirubrobacter ginsenosidimutans</name>
    <dbReference type="NCBI Taxonomy" id="490573"/>
    <lineage>
        <taxon>Bacteria</taxon>
        <taxon>Bacillati</taxon>
        <taxon>Actinomycetota</taxon>
        <taxon>Thermoleophilia</taxon>
        <taxon>Solirubrobacterales</taxon>
        <taxon>Solirubrobacteraceae</taxon>
        <taxon>Solirubrobacter</taxon>
    </lineage>
</organism>
<keyword evidence="3 5" id="KW-0378">Hydrolase</keyword>
<evidence type="ECO:0000256" key="7">
    <source>
        <dbReference type="SAM" id="SignalP"/>
    </source>
</evidence>
<evidence type="ECO:0000313" key="9">
    <source>
        <dbReference type="EMBL" id="MDA0159481.1"/>
    </source>
</evidence>
<dbReference type="InterPro" id="IPR015500">
    <property type="entry name" value="Peptidase_S8_subtilisin-rel"/>
</dbReference>
<feature type="active site" description="Charge relay system" evidence="5">
    <location>
        <position position="455"/>
    </location>
</feature>
<feature type="active site" description="Charge relay system" evidence="5">
    <location>
        <position position="227"/>
    </location>
</feature>
<gene>
    <name evidence="9" type="ORF">OM076_04325</name>
</gene>
<feature type="chain" id="PRO_5040834497" evidence="7">
    <location>
        <begin position="28"/>
        <end position="521"/>
    </location>
</feature>
<reference evidence="9" key="1">
    <citation type="submission" date="2022-10" db="EMBL/GenBank/DDBJ databases">
        <title>The WGS of Solirubrobacter ginsenosidimutans DSM 21036.</title>
        <authorList>
            <person name="Jiang Z."/>
        </authorList>
    </citation>
    <scope>NUCLEOTIDE SEQUENCE</scope>
    <source>
        <strain evidence="9">DSM 21036</strain>
    </source>
</reference>
<accession>A0A9X3S0T4</accession>
<evidence type="ECO:0000256" key="4">
    <source>
        <dbReference type="ARBA" id="ARBA00022825"/>
    </source>
</evidence>
<evidence type="ECO:0000256" key="1">
    <source>
        <dbReference type="ARBA" id="ARBA00011073"/>
    </source>
</evidence>
<dbReference type="PANTHER" id="PTHR43806">
    <property type="entry name" value="PEPTIDASE S8"/>
    <property type="match status" value="1"/>
</dbReference>
<comment type="similarity">
    <text evidence="1 5 6">Belongs to the peptidase S8 family.</text>
</comment>
<evidence type="ECO:0000256" key="2">
    <source>
        <dbReference type="ARBA" id="ARBA00022670"/>
    </source>
</evidence>
<dbReference type="InterPro" id="IPR000209">
    <property type="entry name" value="Peptidase_S8/S53_dom"/>
</dbReference>
<dbReference type="InterPro" id="IPR036852">
    <property type="entry name" value="Peptidase_S8/S53_dom_sf"/>
</dbReference>
<feature type="domain" description="Peptidase S8/S53" evidence="8">
    <location>
        <begin position="218"/>
        <end position="506"/>
    </location>
</feature>
<dbReference type="GO" id="GO:0004252">
    <property type="term" value="F:serine-type endopeptidase activity"/>
    <property type="evidence" value="ECO:0007669"/>
    <property type="project" value="UniProtKB-UniRule"/>
</dbReference>